<dbReference type="InterPro" id="IPR005064">
    <property type="entry name" value="BUG"/>
</dbReference>
<name>A0ABS5EBM1_9PROT</name>
<evidence type="ECO:0000256" key="1">
    <source>
        <dbReference type="ARBA" id="ARBA00006987"/>
    </source>
</evidence>
<accession>A0ABS5EBM1</accession>
<feature type="signal peptide" evidence="2">
    <location>
        <begin position="1"/>
        <end position="31"/>
    </location>
</feature>
<dbReference type="RefSeq" id="WP_211865594.1">
    <property type="nucleotide sequence ID" value="NZ_JAAEDI010000002.1"/>
</dbReference>
<protein>
    <submittedName>
        <fullName evidence="3">Tripartite tricarboxylate transporter substrate binding protein</fullName>
    </submittedName>
</protein>
<evidence type="ECO:0000313" key="4">
    <source>
        <dbReference type="Proteomes" id="UP000698752"/>
    </source>
</evidence>
<dbReference type="PIRSF" id="PIRSF017082">
    <property type="entry name" value="YflP"/>
    <property type="match status" value="1"/>
</dbReference>
<dbReference type="PANTHER" id="PTHR42928">
    <property type="entry name" value="TRICARBOXYLATE-BINDING PROTEIN"/>
    <property type="match status" value="1"/>
</dbReference>
<comment type="caution">
    <text evidence="3">The sequence shown here is derived from an EMBL/GenBank/DDBJ whole genome shotgun (WGS) entry which is preliminary data.</text>
</comment>
<gene>
    <name evidence="3" type="ORF">GXW78_01980</name>
</gene>
<keyword evidence="2" id="KW-0732">Signal</keyword>
<keyword evidence="4" id="KW-1185">Reference proteome</keyword>
<dbReference type="SUPFAM" id="SSF53850">
    <property type="entry name" value="Periplasmic binding protein-like II"/>
    <property type="match status" value="1"/>
</dbReference>
<dbReference type="Gene3D" id="3.40.190.10">
    <property type="entry name" value="Periplasmic binding protein-like II"/>
    <property type="match status" value="1"/>
</dbReference>
<reference evidence="4" key="1">
    <citation type="journal article" date="2021" name="Syst. Appl. Microbiol.">
        <title>Roseomonas hellenica sp. nov., isolated from roots of wild-growing Alkanna tinctoria.</title>
        <authorList>
            <person name="Rat A."/>
            <person name="Naranjo H.D."/>
            <person name="Lebbe L."/>
            <person name="Cnockaert M."/>
            <person name="Krigas N."/>
            <person name="Grigoriadou K."/>
            <person name="Maloupa E."/>
            <person name="Willems A."/>
        </authorList>
    </citation>
    <scope>NUCLEOTIDE SEQUENCE [LARGE SCALE GENOMIC DNA]</scope>
    <source>
        <strain evidence="4">LMG 31159</strain>
    </source>
</reference>
<proteinExistence type="inferred from homology"/>
<evidence type="ECO:0000256" key="2">
    <source>
        <dbReference type="SAM" id="SignalP"/>
    </source>
</evidence>
<dbReference type="PANTHER" id="PTHR42928:SF5">
    <property type="entry name" value="BLR1237 PROTEIN"/>
    <property type="match status" value="1"/>
</dbReference>
<evidence type="ECO:0000313" key="3">
    <source>
        <dbReference type="EMBL" id="MBR0648420.1"/>
    </source>
</evidence>
<dbReference type="Pfam" id="PF03401">
    <property type="entry name" value="TctC"/>
    <property type="match status" value="1"/>
</dbReference>
<organism evidence="3 4">
    <name type="scientific">Neoroseomonas terrae</name>
    <dbReference type="NCBI Taxonomy" id="424799"/>
    <lineage>
        <taxon>Bacteria</taxon>
        <taxon>Pseudomonadati</taxon>
        <taxon>Pseudomonadota</taxon>
        <taxon>Alphaproteobacteria</taxon>
        <taxon>Acetobacterales</taxon>
        <taxon>Acetobacteraceae</taxon>
        <taxon>Neoroseomonas</taxon>
    </lineage>
</organism>
<comment type="similarity">
    <text evidence="1">Belongs to the UPF0065 (bug) family.</text>
</comment>
<dbReference type="InterPro" id="IPR042100">
    <property type="entry name" value="Bug_dom1"/>
</dbReference>
<dbReference type="Proteomes" id="UP000698752">
    <property type="component" value="Unassembled WGS sequence"/>
</dbReference>
<sequence>MIPSATFLRRRHLVALPLAALTVPLARPALAAFPDRPVIIVVPFPPGGGVDAAARAIADGMAADLGAAVQVDNRPGGTSSIGAGFVARSAPDGHTLLIGTTSLSINPVMQPSLPPGDPRTAFAPVGQVLEVPYMLTAGPTAPPGDLAALIAWSRANPGRLDFANGGSGSGQRMAASLLAHRAGIEVNHVPYRGTAPAVIDLAAGRVQTIFAQPIEVAPVLQAGTARAVAVSTATRSPAFPDIPAVAEMLPGFNVGSWSGLFAPAATPDAVLDRLNAALNAAIRNEAMRARFRAEGAEFVGGTRAAFAELLDREIRGWMELQRATGLTID</sequence>
<dbReference type="EMBL" id="JAAEDI010000002">
    <property type="protein sequence ID" value="MBR0648420.1"/>
    <property type="molecule type" value="Genomic_DNA"/>
</dbReference>
<feature type="chain" id="PRO_5046543986" evidence="2">
    <location>
        <begin position="32"/>
        <end position="329"/>
    </location>
</feature>
<dbReference type="Gene3D" id="3.40.190.150">
    <property type="entry name" value="Bordetella uptake gene, domain 1"/>
    <property type="match status" value="1"/>
</dbReference>